<accession>A0A7W5E121</accession>
<feature type="compositionally biased region" description="Polar residues" evidence="3">
    <location>
        <begin position="30"/>
        <end position="41"/>
    </location>
</feature>
<feature type="compositionally biased region" description="Polar residues" evidence="3">
    <location>
        <begin position="1"/>
        <end position="10"/>
    </location>
</feature>
<evidence type="ECO:0000256" key="2">
    <source>
        <dbReference type="PROSITE-ProRule" id="PRU00339"/>
    </source>
</evidence>
<dbReference type="Gene3D" id="2.130.10.130">
    <property type="entry name" value="Integrin alpha, N-terminal"/>
    <property type="match status" value="2"/>
</dbReference>
<dbReference type="Gene3D" id="1.25.40.10">
    <property type="entry name" value="Tetratricopeptide repeat domain"/>
    <property type="match status" value="2"/>
</dbReference>
<dbReference type="AlphaFoldDB" id="A0A7W5E121"/>
<keyword evidence="2" id="KW-0802">TPR repeat</keyword>
<dbReference type="PROSITE" id="PS50005">
    <property type="entry name" value="TPR"/>
    <property type="match status" value="1"/>
</dbReference>
<proteinExistence type="predicted"/>
<dbReference type="InterPro" id="IPR011990">
    <property type="entry name" value="TPR-like_helical_dom_sf"/>
</dbReference>
<dbReference type="InterPro" id="IPR028994">
    <property type="entry name" value="Integrin_alpha_N"/>
</dbReference>
<evidence type="ECO:0000256" key="1">
    <source>
        <dbReference type="ARBA" id="ARBA00022729"/>
    </source>
</evidence>
<dbReference type="InterPro" id="IPR013517">
    <property type="entry name" value="FG-GAP"/>
</dbReference>
<dbReference type="Pfam" id="PF07593">
    <property type="entry name" value="UnbV_ASPIC"/>
    <property type="match status" value="1"/>
</dbReference>
<feature type="repeat" description="TPR" evidence="2">
    <location>
        <begin position="291"/>
        <end position="324"/>
    </location>
</feature>
<dbReference type="Proteomes" id="UP000536179">
    <property type="component" value="Unassembled WGS sequence"/>
</dbReference>
<comment type="caution">
    <text evidence="5">The sequence shown here is derived from an EMBL/GenBank/DDBJ whole genome shotgun (WGS) entry which is preliminary data.</text>
</comment>
<protein>
    <submittedName>
        <fullName evidence="5">Tetratricopeptide (TPR) repeat protein</fullName>
    </submittedName>
</protein>
<evidence type="ECO:0000256" key="3">
    <source>
        <dbReference type="SAM" id="MobiDB-lite"/>
    </source>
</evidence>
<dbReference type="SUPFAM" id="SSF48452">
    <property type="entry name" value="TPR-like"/>
    <property type="match status" value="1"/>
</dbReference>
<dbReference type="InterPro" id="IPR011519">
    <property type="entry name" value="UnbV_ASPIC"/>
</dbReference>
<gene>
    <name evidence="5" type="ORF">FHS27_003967</name>
</gene>
<evidence type="ECO:0000313" key="5">
    <source>
        <dbReference type="EMBL" id="MBB3208140.1"/>
    </source>
</evidence>
<keyword evidence="1" id="KW-0732">Signal</keyword>
<dbReference type="PANTHER" id="PTHR16026">
    <property type="entry name" value="CARTILAGE ACIDIC PROTEIN 1"/>
    <property type="match status" value="1"/>
</dbReference>
<dbReference type="Pfam" id="PF14559">
    <property type="entry name" value="TPR_19"/>
    <property type="match status" value="1"/>
</dbReference>
<dbReference type="SUPFAM" id="SSF69318">
    <property type="entry name" value="Integrin alpha N-terminal domain"/>
    <property type="match status" value="1"/>
</dbReference>
<feature type="compositionally biased region" description="Basic and acidic residues" evidence="3">
    <location>
        <begin position="15"/>
        <end position="27"/>
    </location>
</feature>
<dbReference type="EMBL" id="JACHXU010000014">
    <property type="protein sequence ID" value="MBB3208140.1"/>
    <property type="molecule type" value="Genomic_DNA"/>
</dbReference>
<reference evidence="5 6" key="1">
    <citation type="submission" date="2020-08" db="EMBL/GenBank/DDBJ databases">
        <title>Genomic Encyclopedia of Type Strains, Phase III (KMG-III): the genomes of soil and plant-associated and newly described type strains.</title>
        <authorList>
            <person name="Whitman W."/>
        </authorList>
    </citation>
    <scope>NUCLEOTIDE SEQUENCE [LARGE SCALE GENOMIC DNA]</scope>
    <source>
        <strain evidence="5 6">CECT 8075</strain>
    </source>
</reference>
<name>A0A7W5E121_9BACT</name>
<dbReference type="PANTHER" id="PTHR16026:SF0">
    <property type="entry name" value="CARTILAGE ACIDIC PROTEIN 1"/>
    <property type="match status" value="1"/>
</dbReference>
<dbReference type="InterPro" id="IPR019734">
    <property type="entry name" value="TPR_rpt"/>
</dbReference>
<feature type="domain" description="ASPIC/UnbV" evidence="4">
    <location>
        <begin position="921"/>
        <end position="987"/>
    </location>
</feature>
<dbReference type="InterPro" id="IPR027039">
    <property type="entry name" value="Crtac1"/>
</dbReference>
<evidence type="ECO:0000259" key="4">
    <source>
        <dbReference type="Pfam" id="PF07593"/>
    </source>
</evidence>
<evidence type="ECO:0000313" key="6">
    <source>
        <dbReference type="Proteomes" id="UP000536179"/>
    </source>
</evidence>
<feature type="region of interest" description="Disordered" evidence="3">
    <location>
        <begin position="1"/>
        <end position="55"/>
    </location>
</feature>
<sequence length="1006" mass="111524">MPERNQQSLVINKMMPEETESRRKADAEVSSETQVAASQRVTGPLTGRGNSDPSNRDELIAEFTRLLDLGQDEQAENILRQMLIGDPEDFEALFHLARITFNRGQHDEGLNLISAIPPSHPQLGIPALGVAADWCFELKRFDGAERRYLQIAKRNPQISVPFRQLAYLYNRQGRRHEAVEMTRRLCLAGDVTQEELLTLVVESDAIYYSPEMEAAKGTRPYWPIGEMGQARYLWTQSRYSEAAELIEPLLVDGTANASEIAFYGAAMSEAQTLEKFAWWLERVTDEVQQFPEYWSAIGTYQLANARFESAVRCLAEAIRRDPTDIRSTRRMVSAFRSLGDVDQVDRWTQRFEYLIETLEASRTIIDEGSSEQDIERFATLLQQDGRNVEALVWRWIYAMRTNAGQQTFERLSARRVAVLREGTAFPDSSTLLRSIDVDQFPLPEWESDFDTNNEPASPSIVVNQIETPRFKNVAGSAGVTHAYRVDVDGRESGFTIYQTFGGGVAVIDFDLDGLPDLYFAQGASESPHASAIESDAMYRNLSGADEMQLNDVTLPCGLIEDRYTLGVTSGDWNQDGFPDLVIANLGPDCLCLNQGDGTFVPITLNPGEPSQRLSTSVAIADVDNDQLPDIYMANYLNDADLSRRPPVDASGMPTAPVNPTSFVRANDDVFVNDGAGNWVCERVGSAESDASTSLGILIGDLTEQSGNEIFVANDELPNQLWCHQSLAHEWTDSAVSRGCAYASLGSPTGAMGIAAADFDGSGTLDLHVTNFYKESSNFYVSDGGLFRDLNVRYGFDRMTSLMLGFGCQSIDYSNNGIPDLAIVNGHVENLESKGQPFRQPMQLLANRGDRFESLDVDDVSGYWSASHLGRALARVDLDRDGRSDLVATDLSEPAAILINLTVSNHHWIDLQLFGTQSERDAVGATIEVHRGDVITSHWRTAGDGYLCNNESSIHVGLGDHSTVDKVIVNWPSGHHQSFEHLKVDRVYQLVEFDVGAFETKTTVSAH</sequence>
<dbReference type="Pfam" id="PF13517">
    <property type="entry name" value="FG-GAP_3"/>
    <property type="match status" value="1"/>
</dbReference>
<organism evidence="5 6">
    <name type="scientific">Aporhodopirellula rubra</name>
    <dbReference type="NCBI Taxonomy" id="980271"/>
    <lineage>
        <taxon>Bacteria</taxon>
        <taxon>Pseudomonadati</taxon>
        <taxon>Planctomycetota</taxon>
        <taxon>Planctomycetia</taxon>
        <taxon>Pirellulales</taxon>
        <taxon>Pirellulaceae</taxon>
        <taxon>Aporhodopirellula</taxon>
    </lineage>
</organism>
<keyword evidence="6" id="KW-1185">Reference proteome</keyword>